<reference evidence="1" key="1">
    <citation type="journal article" date="2021" name="Nat. Commun.">
        <title>Genetic determinants of endophytism in the Arabidopsis root mycobiome.</title>
        <authorList>
            <person name="Mesny F."/>
            <person name="Miyauchi S."/>
            <person name="Thiergart T."/>
            <person name="Pickel B."/>
            <person name="Atanasova L."/>
            <person name="Karlsson M."/>
            <person name="Huettel B."/>
            <person name="Barry K.W."/>
            <person name="Haridas S."/>
            <person name="Chen C."/>
            <person name="Bauer D."/>
            <person name="Andreopoulos W."/>
            <person name="Pangilinan J."/>
            <person name="LaButti K."/>
            <person name="Riley R."/>
            <person name="Lipzen A."/>
            <person name="Clum A."/>
            <person name="Drula E."/>
            <person name="Henrissat B."/>
            <person name="Kohler A."/>
            <person name="Grigoriev I.V."/>
            <person name="Martin F.M."/>
            <person name="Hacquard S."/>
        </authorList>
    </citation>
    <scope>NUCLEOTIDE SEQUENCE</scope>
    <source>
        <strain evidence="1">MPI-CAGE-CH-0243</strain>
    </source>
</reference>
<sequence length="325" mass="36250">MSDSVTPGTAILNAWGSVDEILHFKVLESQNLVIERRPTEVGQVNKYDNVDDRTYVDGPIHNPTELGCAIFNNAITVYGATKVTSAKNPDGIPILSQLAPTYEPVVSKKFAQKAYISPISNSISVASDAHGKLNYVYFHKDNKEDSTRTVLWEYKRTVGSEEPSFKSFPDWKQPLAKSRLASVFEPFASTRGVFYQAEGSPSNYITWAWTNGASYRIDVTNHAMAGTPLAASLVPGRKGEGWFDIYLFFLERDTNILLQTTYTANTDSPLGGQWKEPSKVTQGKDKVKVSITSDLFIVRHDKYNHVFCCIEDTPGYQDIPVPFIE</sequence>
<evidence type="ECO:0008006" key="3">
    <source>
        <dbReference type="Google" id="ProtNLM"/>
    </source>
</evidence>
<evidence type="ECO:0000313" key="1">
    <source>
        <dbReference type="EMBL" id="KAH7110821.1"/>
    </source>
</evidence>
<dbReference type="OrthoDB" id="5291224at2759"/>
<proteinExistence type="predicted"/>
<keyword evidence="2" id="KW-1185">Reference proteome</keyword>
<gene>
    <name evidence="1" type="ORF">B0J11DRAFT_573335</name>
</gene>
<dbReference type="EMBL" id="JAGMWT010000026">
    <property type="protein sequence ID" value="KAH7110821.1"/>
    <property type="molecule type" value="Genomic_DNA"/>
</dbReference>
<dbReference type="Gene3D" id="2.120.10.70">
    <property type="entry name" value="Fucose-specific lectin"/>
    <property type="match status" value="1"/>
</dbReference>
<organism evidence="1 2">
    <name type="scientific">Dendryphion nanum</name>
    <dbReference type="NCBI Taxonomy" id="256645"/>
    <lineage>
        <taxon>Eukaryota</taxon>
        <taxon>Fungi</taxon>
        <taxon>Dikarya</taxon>
        <taxon>Ascomycota</taxon>
        <taxon>Pezizomycotina</taxon>
        <taxon>Dothideomycetes</taxon>
        <taxon>Pleosporomycetidae</taxon>
        <taxon>Pleosporales</taxon>
        <taxon>Torulaceae</taxon>
        <taxon>Dendryphion</taxon>
    </lineage>
</organism>
<dbReference type="AlphaFoldDB" id="A0A9P9I7K1"/>
<name>A0A9P9I7K1_9PLEO</name>
<protein>
    <recommendedName>
        <fullName evidence="3">Fucose-specific lectin</fullName>
    </recommendedName>
</protein>
<dbReference type="Proteomes" id="UP000700596">
    <property type="component" value="Unassembled WGS sequence"/>
</dbReference>
<evidence type="ECO:0000313" key="2">
    <source>
        <dbReference type="Proteomes" id="UP000700596"/>
    </source>
</evidence>
<accession>A0A9P9I7K1</accession>
<comment type="caution">
    <text evidence="1">The sequence shown here is derived from an EMBL/GenBank/DDBJ whole genome shotgun (WGS) entry which is preliminary data.</text>
</comment>